<evidence type="ECO:0000256" key="1">
    <source>
        <dbReference type="ARBA" id="ARBA00022598"/>
    </source>
</evidence>
<dbReference type="Pfam" id="PF04107">
    <property type="entry name" value="GCS2"/>
    <property type="match status" value="1"/>
</dbReference>
<keyword evidence="1 4" id="KW-0436">Ligase</keyword>
<dbReference type="InterPro" id="IPR050141">
    <property type="entry name" value="GCL_type2/YbdK_subfam"/>
</dbReference>
<dbReference type="NCBIfam" id="NF010039">
    <property type="entry name" value="PRK13515.1"/>
    <property type="match status" value="1"/>
</dbReference>
<evidence type="ECO:0000256" key="3">
    <source>
        <dbReference type="ARBA" id="ARBA00022840"/>
    </source>
</evidence>
<comment type="catalytic activity">
    <reaction evidence="4">
        <text>L-cysteine + L-glutamate + ATP = gamma-L-glutamyl-L-cysteine + ADP + phosphate + H(+)</text>
        <dbReference type="Rhea" id="RHEA:13285"/>
        <dbReference type="ChEBI" id="CHEBI:15378"/>
        <dbReference type="ChEBI" id="CHEBI:29985"/>
        <dbReference type="ChEBI" id="CHEBI:30616"/>
        <dbReference type="ChEBI" id="CHEBI:35235"/>
        <dbReference type="ChEBI" id="CHEBI:43474"/>
        <dbReference type="ChEBI" id="CHEBI:58173"/>
        <dbReference type="ChEBI" id="CHEBI:456216"/>
        <dbReference type="EC" id="6.3.2.2"/>
    </reaction>
</comment>
<keyword evidence="6" id="KW-1185">Reference proteome</keyword>
<protein>
    <recommendedName>
        <fullName evidence="4">Putative glutamate--cysteine ligase 2</fullName>
        <ecNumber evidence="4">6.3.2.2</ecNumber>
    </recommendedName>
    <alternativeName>
        <fullName evidence="4">Gamma-glutamylcysteine synthetase 2</fullName>
        <shortName evidence="4">GCS 2</shortName>
        <shortName evidence="4">Gamma-GCS 2</shortName>
    </alternativeName>
</protein>
<evidence type="ECO:0000256" key="2">
    <source>
        <dbReference type="ARBA" id="ARBA00022741"/>
    </source>
</evidence>
<proteinExistence type="inferred from homology"/>
<evidence type="ECO:0000313" key="6">
    <source>
        <dbReference type="Proteomes" id="UP000017819"/>
    </source>
</evidence>
<dbReference type="eggNOG" id="COG2170">
    <property type="taxonomic scope" value="Bacteria"/>
</dbReference>
<dbReference type="InterPro" id="IPR011793">
    <property type="entry name" value="YbdK"/>
</dbReference>
<keyword evidence="2 4" id="KW-0547">Nucleotide-binding</keyword>
<dbReference type="GO" id="GO:0042398">
    <property type="term" value="P:modified amino acid biosynthetic process"/>
    <property type="evidence" value="ECO:0007669"/>
    <property type="project" value="InterPro"/>
</dbReference>
<dbReference type="NCBIfam" id="TIGR02050">
    <property type="entry name" value="gshA_cyan_rel"/>
    <property type="match status" value="1"/>
</dbReference>
<dbReference type="OrthoDB" id="9769628at2"/>
<dbReference type="Gene3D" id="3.30.590.20">
    <property type="match status" value="1"/>
</dbReference>
<dbReference type="SUPFAM" id="SSF55931">
    <property type="entry name" value="Glutamine synthetase/guanido kinase"/>
    <property type="match status" value="1"/>
</dbReference>
<name>V4QT41_9HYPH</name>
<keyword evidence="3 4" id="KW-0067">ATP-binding</keyword>
<sequence length="386" mass="43482">MAAEVPAFTLGVEEEYLLVDLKTRDLCPDPPKSFMAACEAALPKRVAPEFLRCQIEVGTPVCGNAAEARAHLSHLRGTIARLAGEHGLAPIAVSTHPFAQWASQQHTDKERYHALARDMQIIIRRMLICGMHVHVGIEDEALRHDIFGQAVYFLPHLLALSASSPFWQGHETGLKSYRLSVFSEMPRTGLPDAFGSERDYRHTIEALVETGLVDDPTKVWWDMRPSHRFPTLEMRITDCCTRLDDAIAIAALFQCLCRMLWRLRLRNQRWRAYPRVLVEENRWLAQKHGPTGELADFGRKALVPYPELLEEIIDLVREDAEHFGCLGEVEHARRIPADGSSADRQIRIFHAARADGADQHEALRAVVDHLVQETVASCSSRARSPA</sequence>
<evidence type="ECO:0000256" key="4">
    <source>
        <dbReference type="HAMAP-Rule" id="MF_01609"/>
    </source>
</evidence>
<comment type="similarity">
    <text evidence="4">Belongs to the glutamate--cysteine ligase type 2 family. YbdK subfamily.</text>
</comment>
<dbReference type="Proteomes" id="UP000017819">
    <property type="component" value="Unassembled WGS sequence"/>
</dbReference>
<dbReference type="InterPro" id="IPR006336">
    <property type="entry name" value="GCS2"/>
</dbReference>
<gene>
    <name evidence="5" type="ORF">N177_4034</name>
</gene>
<accession>V4QT41</accession>
<dbReference type="EMBL" id="AWXZ01000040">
    <property type="protein sequence ID" value="ESR22897.1"/>
    <property type="molecule type" value="Genomic_DNA"/>
</dbReference>
<dbReference type="GO" id="GO:0005524">
    <property type="term" value="F:ATP binding"/>
    <property type="evidence" value="ECO:0007669"/>
    <property type="project" value="UniProtKB-KW"/>
</dbReference>
<organism evidence="5 6">
    <name type="scientific">Lutibaculum baratangense AMV1</name>
    <dbReference type="NCBI Taxonomy" id="631454"/>
    <lineage>
        <taxon>Bacteria</taxon>
        <taxon>Pseudomonadati</taxon>
        <taxon>Pseudomonadota</taxon>
        <taxon>Alphaproteobacteria</taxon>
        <taxon>Hyphomicrobiales</taxon>
        <taxon>Tepidamorphaceae</taxon>
        <taxon>Lutibaculum</taxon>
    </lineage>
</organism>
<dbReference type="PATRIC" id="fig|631454.5.peg.3985"/>
<dbReference type="EC" id="6.3.2.2" evidence="4"/>
<dbReference type="RefSeq" id="WP_023434143.1">
    <property type="nucleotide sequence ID" value="NZ_AWXZ01000040.1"/>
</dbReference>
<comment type="function">
    <text evidence="4">ATP-dependent carboxylate-amine ligase which exhibits weak glutamate--cysteine ligase activity.</text>
</comment>
<dbReference type="GO" id="GO:0004357">
    <property type="term" value="F:glutamate-cysteine ligase activity"/>
    <property type="evidence" value="ECO:0007669"/>
    <property type="project" value="UniProtKB-EC"/>
</dbReference>
<evidence type="ECO:0000313" key="5">
    <source>
        <dbReference type="EMBL" id="ESR22897.1"/>
    </source>
</evidence>
<dbReference type="STRING" id="631454.N177_4034"/>
<dbReference type="PANTHER" id="PTHR36510:SF1">
    <property type="entry name" value="GLUTAMATE--CYSTEINE LIGASE 2-RELATED"/>
    <property type="match status" value="1"/>
</dbReference>
<reference evidence="5 6" key="1">
    <citation type="journal article" date="2014" name="Genome Announc.">
        <title>Draft Genome Sequence of Lutibaculum baratangense Strain AMV1T, Isolated from a Mud Volcano in Andamans, India.</title>
        <authorList>
            <person name="Singh A."/>
            <person name="Sreenivas A."/>
            <person name="Sathyanarayana Reddy G."/>
            <person name="Pinnaka A.K."/>
            <person name="Shivaji S."/>
        </authorList>
    </citation>
    <scope>NUCLEOTIDE SEQUENCE [LARGE SCALE GENOMIC DNA]</scope>
    <source>
        <strain evidence="5 6">AMV1</strain>
    </source>
</reference>
<dbReference type="HAMAP" id="MF_01609">
    <property type="entry name" value="Glu_cys_ligase_2"/>
    <property type="match status" value="1"/>
</dbReference>
<comment type="caution">
    <text evidence="5">The sequence shown here is derived from an EMBL/GenBank/DDBJ whole genome shotgun (WGS) entry which is preliminary data.</text>
</comment>
<dbReference type="AlphaFoldDB" id="V4QT41"/>
<dbReference type="PANTHER" id="PTHR36510">
    <property type="entry name" value="GLUTAMATE--CYSTEINE LIGASE 2-RELATED"/>
    <property type="match status" value="1"/>
</dbReference>
<dbReference type="InterPro" id="IPR014746">
    <property type="entry name" value="Gln_synth/guanido_kin_cat_dom"/>
</dbReference>